<evidence type="ECO:0000256" key="9">
    <source>
        <dbReference type="RuleBase" id="RU003814"/>
    </source>
</evidence>
<dbReference type="GO" id="GO:0005085">
    <property type="term" value="F:guanyl-nucleotide exchange factor activity"/>
    <property type="evidence" value="ECO:0007669"/>
    <property type="project" value="TreeGrafter"/>
</dbReference>
<evidence type="ECO:0000256" key="4">
    <source>
        <dbReference type="ARBA" id="ARBA00022540"/>
    </source>
</evidence>
<proteinExistence type="inferred from homology"/>
<keyword evidence="5" id="KW-0648">Protein biosynthesis</keyword>
<evidence type="ECO:0000256" key="6">
    <source>
        <dbReference type="ARBA" id="ARBA00044122"/>
    </source>
</evidence>
<dbReference type="VEuPathDB" id="FungiDB:SAPIO_CDS10770"/>
<gene>
    <name evidence="11" type="ORF">SAPIO_CDS10770</name>
</gene>
<dbReference type="PANTHER" id="PTHR45859:SF1">
    <property type="entry name" value="TRANSLATION INITIATION FACTOR EIF-2B SUBUNIT BETA"/>
    <property type="match status" value="1"/>
</dbReference>
<comment type="caution">
    <text evidence="11">The sequence shown here is derived from an EMBL/GenBank/DDBJ whole genome shotgun (WGS) entry which is preliminary data.</text>
</comment>
<evidence type="ECO:0000256" key="8">
    <source>
        <dbReference type="ARBA" id="ARBA00046432"/>
    </source>
</evidence>
<dbReference type="AlphaFoldDB" id="A0A084FUI0"/>
<keyword evidence="4" id="KW-0396">Initiation factor</keyword>
<feature type="region of interest" description="Disordered" evidence="10">
    <location>
        <begin position="108"/>
        <end position="140"/>
    </location>
</feature>
<dbReference type="InterPro" id="IPR042529">
    <property type="entry name" value="IF_2B-like_C"/>
</dbReference>
<dbReference type="Proteomes" id="UP000028545">
    <property type="component" value="Unassembled WGS sequence"/>
</dbReference>
<dbReference type="PANTHER" id="PTHR45859">
    <property type="entry name" value="TRANSLATION INITIATION FACTOR EIF-2B SUBUNIT BETA"/>
    <property type="match status" value="1"/>
</dbReference>
<evidence type="ECO:0000313" key="12">
    <source>
        <dbReference type="Proteomes" id="UP000028545"/>
    </source>
</evidence>
<keyword evidence="12" id="KW-1185">Reference proteome</keyword>
<evidence type="ECO:0000256" key="10">
    <source>
        <dbReference type="SAM" id="MobiDB-lite"/>
    </source>
</evidence>
<dbReference type="OMA" id="SHSCAVA"/>
<evidence type="ECO:0000256" key="2">
    <source>
        <dbReference type="ARBA" id="ARBA00007251"/>
    </source>
</evidence>
<dbReference type="SUPFAM" id="SSF100950">
    <property type="entry name" value="NagB/RpiA/CoA transferase-like"/>
    <property type="match status" value="1"/>
</dbReference>
<evidence type="ECO:0000256" key="3">
    <source>
        <dbReference type="ARBA" id="ARBA00022490"/>
    </source>
</evidence>
<dbReference type="GO" id="GO:0003743">
    <property type="term" value="F:translation initiation factor activity"/>
    <property type="evidence" value="ECO:0007669"/>
    <property type="project" value="UniProtKB-KW"/>
</dbReference>
<evidence type="ECO:0000256" key="7">
    <source>
        <dbReference type="ARBA" id="ARBA00044228"/>
    </source>
</evidence>
<evidence type="ECO:0000313" key="11">
    <source>
        <dbReference type="EMBL" id="KEZ38742.1"/>
    </source>
</evidence>
<keyword evidence="3" id="KW-0963">Cytoplasm</keyword>
<dbReference type="OrthoDB" id="269919at2759"/>
<dbReference type="GO" id="GO:0005851">
    <property type="term" value="C:eukaryotic translation initiation factor 2B complex"/>
    <property type="evidence" value="ECO:0007669"/>
    <property type="project" value="TreeGrafter"/>
</dbReference>
<dbReference type="InterPro" id="IPR000649">
    <property type="entry name" value="IF-2B-related"/>
</dbReference>
<comment type="subcellular location">
    <subcellularLocation>
        <location evidence="1">Cytoplasm</location>
        <location evidence="1">Cytosol</location>
    </subcellularLocation>
</comment>
<evidence type="ECO:0000256" key="5">
    <source>
        <dbReference type="ARBA" id="ARBA00022917"/>
    </source>
</evidence>
<accession>A0A084FUI0</accession>
<dbReference type="Gene3D" id="3.40.50.10470">
    <property type="entry name" value="Translation initiation factor eif-2b, domain 2"/>
    <property type="match status" value="1"/>
</dbReference>
<dbReference type="HOGENOM" id="CLU_016218_4_3_1"/>
<dbReference type="EMBL" id="JOWA01000176">
    <property type="protein sequence ID" value="KEZ38742.1"/>
    <property type="molecule type" value="Genomic_DNA"/>
</dbReference>
<feature type="compositionally biased region" description="Polar residues" evidence="10">
    <location>
        <begin position="182"/>
        <end position="197"/>
    </location>
</feature>
<feature type="region of interest" description="Disordered" evidence="10">
    <location>
        <begin position="182"/>
        <end position="201"/>
    </location>
</feature>
<sequence>MASLNAASHAAALEKFNKSLKGQALETSIYKLTSLLKLRQIQGSEPCAIATANLLLQVVAKSKVSEVDQLLAHISAVGSQLVAAQPKEPVVGNIVRRVLGLIRDEAEEDRNGGISRSSGHATPTDFQPLTSAVPAVPSGSDSLSNLRHALARSSAHPSPPGYSIGKTKSLLHLLSAAGPTDGSSLSGMNLSGASTPTGHGRARFQAVRGEVIDGIEEIKDEIDQVDDQISANAEAQIRPGEYVLVYEPSATVRRFLLKAASKRKFTVVTVVHPSRRQAAASIYGDLSKGLAKHGVSTISVVSSAVMAYMPHVDKVVLGARAVFANGSVLLDADAGNIARTAKKRGSAVVILSGVYNFSPEIPFDEEALVDWGNPSQSVNYSDGGIVNYIAVQNPTTDLIPEDLVDVYITNLGVHSRDHLSNIIDEHYKPEDLDFYIPAAAH</sequence>
<feature type="compositionally biased region" description="Polar residues" evidence="10">
    <location>
        <begin position="114"/>
        <end position="130"/>
    </location>
</feature>
<dbReference type="GeneID" id="27720000"/>
<comment type="similarity">
    <text evidence="2 9">Belongs to the eIF-2B alpha/beta/delta subunits family.</text>
</comment>
<reference evidence="11 12" key="1">
    <citation type="journal article" date="2014" name="Genome Announc.">
        <title>Draft genome sequence of the pathogenic fungus Scedosporium apiospermum.</title>
        <authorList>
            <person name="Vandeputte P."/>
            <person name="Ghamrawi S."/>
            <person name="Rechenmann M."/>
            <person name="Iltis A."/>
            <person name="Giraud S."/>
            <person name="Fleury M."/>
            <person name="Thornton C."/>
            <person name="Delhaes L."/>
            <person name="Meyer W."/>
            <person name="Papon N."/>
            <person name="Bouchara J.P."/>
        </authorList>
    </citation>
    <scope>NUCLEOTIDE SEQUENCE [LARGE SCALE GENOMIC DNA]</scope>
    <source>
        <strain evidence="11 12">IHEM 14462</strain>
    </source>
</reference>
<name>A0A084FUI0_PSEDA</name>
<comment type="subunit">
    <text evidence="8">Component of the translation initiation factor 2B (eIF2B) complex which is a heterodecamer of two sets of five different subunits: alpha, beta, gamma, delta and epsilon. Subunits alpha, beta and delta comprise a regulatory subcomplex and subunits epsilon and gamma comprise a catalytic subcomplex. Within the complex, the hexameric regulatory complex resides at the center, with the two heterodimeric catalytic subcomplexes bound on opposite sides.</text>
</comment>
<dbReference type="Pfam" id="PF01008">
    <property type="entry name" value="IF-2B"/>
    <property type="match status" value="1"/>
</dbReference>
<dbReference type="InterPro" id="IPR037171">
    <property type="entry name" value="NagB/RpiA_transferase-like"/>
</dbReference>
<dbReference type="GO" id="GO:0005829">
    <property type="term" value="C:cytosol"/>
    <property type="evidence" value="ECO:0007669"/>
    <property type="project" value="UniProtKB-SubCell"/>
</dbReference>
<organism evidence="11 12">
    <name type="scientific">Pseudallescheria apiosperma</name>
    <name type="common">Scedosporium apiospermum</name>
    <dbReference type="NCBI Taxonomy" id="563466"/>
    <lineage>
        <taxon>Eukaryota</taxon>
        <taxon>Fungi</taxon>
        <taxon>Dikarya</taxon>
        <taxon>Ascomycota</taxon>
        <taxon>Pezizomycotina</taxon>
        <taxon>Sordariomycetes</taxon>
        <taxon>Hypocreomycetidae</taxon>
        <taxon>Microascales</taxon>
        <taxon>Microascaceae</taxon>
        <taxon>Scedosporium</taxon>
    </lineage>
</organism>
<protein>
    <recommendedName>
        <fullName evidence="6">Translation initiation factor eIF2B subunit beta</fullName>
    </recommendedName>
    <alternativeName>
        <fullName evidence="7">eIF2B GDP-GTP exchange factor subunit beta</fullName>
    </alternativeName>
</protein>
<dbReference type="RefSeq" id="XP_016638541.1">
    <property type="nucleotide sequence ID" value="XM_016784313.1"/>
</dbReference>
<dbReference type="KEGG" id="sapo:SAPIO_CDS10770"/>
<dbReference type="InterPro" id="IPR051855">
    <property type="entry name" value="eIF2B_beta_subunit"/>
</dbReference>
<evidence type="ECO:0000256" key="1">
    <source>
        <dbReference type="ARBA" id="ARBA00004514"/>
    </source>
</evidence>